<dbReference type="OrthoDB" id="9804819at2"/>
<keyword evidence="5 8" id="KW-0067">ATP-binding</keyword>
<dbReference type="InterPro" id="IPR017871">
    <property type="entry name" value="ABC_transporter-like_CS"/>
</dbReference>
<reference evidence="8 9" key="1">
    <citation type="submission" date="2019-01" db="EMBL/GenBank/DDBJ databases">
        <authorList>
            <person name="Li J."/>
        </authorList>
    </citation>
    <scope>NUCLEOTIDE SEQUENCE [LARGE SCALE GENOMIC DNA]</scope>
    <source>
        <strain evidence="8 9">CCUG 35506</strain>
    </source>
</reference>
<feature type="domain" description="ABC transporter" evidence="7">
    <location>
        <begin position="8"/>
        <end position="238"/>
    </location>
</feature>
<dbReference type="PANTHER" id="PTHR42711">
    <property type="entry name" value="ABC TRANSPORTER ATP-BINDING PROTEIN"/>
    <property type="match status" value="1"/>
</dbReference>
<sequence length="245" mass="25717">MSAPVQRLDVRGIVREFSGGAGVHGIDLAIAPGEIHAIVGLNGAGKTTLMRLVLGMLRPEAGTVSIDGVHLHDAPAALWAGVGQLVEHPLAYAELDGRSNLVVAARLHGIGRRHAGEVADRAIAEFDLARYAEVRASRLSLGNLQRVGLAAALQHEPRLVVLDEPTNALDPAGVILLREALLRRAAAGAGILVSSHHLDEVARIADRITVINAGRAIGALDPAGIDLERAFFAMLHADDLERPAA</sequence>
<name>A0A4Q2JMX3_9MICO</name>
<keyword evidence="4" id="KW-0547">Nucleotide-binding</keyword>
<evidence type="ECO:0000256" key="6">
    <source>
        <dbReference type="ARBA" id="ARBA00023251"/>
    </source>
</evidence>
<dbReference type="Proteomes" id="UP000292935">
    <property type="component" value="Unassembled WGS sequence"/>
</dbReference>
<dbReference type="InterPro" id="IPR003439">
    <property type="entry name" value="ABC_transporter-like_ATP-bd"/>
</dbReference>
<comment type="caution">
    <text evidence="8">The sequence shown here is derived from an EMBL/GenBank/DDBJ whole genome shotgun (WGS) entry which is preliminary data.</text>
</comment>
<dbReference type="AlphaFoldDB" id="A0A4Q2JMX3"/>
<dbReference type="GO" id="GO:0005524">
    <property type="term" value="F:ATP binding"/>
    <property type="evidence" value="ECO:0007669"/>
    <property type="project" value="UniProtKB-KW"/>
</dbReference>
<dbReference type="PROSITE" id="PS00211">
    <property type="entry name" value="ABC_TRANSPORTER_1"/>
    <property type="match status" value="1"/>
</dbReference>
<keyword evidence="6" id="KW-0046">Antibiotic resistance</keyword>
<evidence type="ECO:0000256" key="4">
    <source>
        <dbReference type="ARBA" id="ARBA00022741"/>
    </source>
</evidence>
<dbReference type="GO" id="GO:0046677">
    <property type="term" value="P:response to antibiotic"/>
    <property type="evidence" value="ECO:0007669"/>
    <property type="project" value="UniProtKB-KW"/>
</dbReference>
<dbReference type="InterPro" id="IPR003593">
    <property type="entry name" value="AAA+_ATPase"/>
</dbReference>
<dbReference type="GO" id="GO:0005886">
    <property type="term" value="C:plasma membrane"/>
    <property type="evidence" value="ECO:0007669"/>
    <property type="project" value="UniProtKB-SubCell"/>
</dbReference>
<evidence type="ECO:0000256" key="3">
    <source>
        <dbReference type="ARBA" id="ARBA00022448"/>
    </source>
</evidence>
<dbReference type="InterPro" id="IPR027417">
    <property type="entry name" value="P-loop_NTPase"/>
</dbReference>
<dbReference type="InterPro" id="IPR050763">
    <property type="entry name" value="ABC_transporter_ATP-binding"/>
</dbReference>
<comment type="subcellular location">
    <subcellularLocation>
        <location evidence="1">Cell membrane</location>
        <topology evidence="1">Peripheral membrane protein</topology>
    </subcellularLocation>
</comment>
<dbReference type="GO" id="GO:0016887">
    <property type="term" value="F:ATP hydrolysis activity"/>
    <property type="evidence" value="ECO:0007669"/>
    <property type="project" value="InterPro"/>
</dbReference>
<evidence type="ECO:0000259" key="7">
    <source>
        <dbReference type="PROSITE" id="PS50893"/>
    </source>
</evidence>
<accession>A0A4Q2JMX3</accession>
<evidence type="ECO:0000313" key="9">
    <source>
        <dbReference type="Proteomes" id="UP000292935"/>
    </source>
</evidence>
<gene>
    <name evidence="8" type="ORF">ESP57_13050</name>
</gene>
<dbReference type="Pfam" id="PF00005">
    <property type="entry name" value="ABC_tran"/>
    <property type="match status" value="1"/>
</dbReference>
<evidence type="ECO:0000256" key="2">
    <source>
        <dbReference type="ARBA" id="ARBA00005417"/>
    </source>
</evidence>
<evidence type="ECO:0000256" key="5">
    <source>
        <dbReference type="ARBA" id="ARBA00022840"/>
    </source>
</evidence>
<dbReference type="SUPFAM" id="SSF52540">
    <property type="entry name" value="P-loop containing nucleoside triphosphate hydrolases"/>
    <property type="match status" value="1"/>
</dbReference>
<dbReference type="PROSITE" id="PS50893">
    <property type="entry name" value="ABC_TRANSPORTER_2"/>
    <property type="match status" value="1"/>
</dbReference>
<dbReference type="Gene3D" id="3.40.50.300">
    <property type="entry name" value="P-loop containing nucleotide triphosphate hydrolases"/>
    <property type="match status" value="1"/>
</dbReference>
<organism evidence="8 9">
    <name type="scientific">Agromyces fucosus</name>
    <dbReference type="NCBI Taxonomy" id="41985"/>
    <lineage>
        <taxon>Bacteria</taxon>
        <taxon>Bacillati</taxon>
        <taxon>Actinomycetota</taxon>
        <taxon>Actinomycetes</taxon>
        <taxon>Micrococcales</taxon>
        <taxon>Microbacteriaceae</taxon>
        <taxon>Agromyces</taxon>
    </lineage>
</organism>
<comment type="similarity">
    <text evidence="2">Belongs to the ABC transporter superfamily.</text>
</comment>
<dbReference type="CDD" id="cd03230">
    <property type="entry name" value="ABC_DR_subfamily_A"/>
    <property type="match status" value="1"/>
</dbReference>
<dbReference type="SMART" id="SM00382">
    <property type="entry name" value="AAA"/>
    <property type="match status" value="1"/>
</dbReference>
<dbReference type="PANTHER" id="PTHR42711:SF5">
    <property type="entry name" value="ABC TRANSPORTER ATP-BINDING PROTEIN NATA"/>
    <property type="match status" value="1"/>
</dbReference>
<dbReference type="EMBL" id="SDPO01000003">
    <property type="protein sequence ID" value="RXZ47480.1"/>
    <property type="molecule type" value="Genomic_DNA"/>
</dbReference>
<keyword evidence="9" id="KW-1185">Reference proteome</keyword>
<proteinExistence type="inferred from homology"/>
<protein>
    <submittedName>
        <fullName evidence="8">ABC transporter ATP-binding protein</fullName>
    </submittedName>
</protein>
<evidence type="ECO:0000256" key="1">
    <source>
        <dbReference type="ARBA" id="ARBA00004202"/>
    </source>
</evidence>
<evidence type="ECO:0000313" key="8">
    <source>
        <dbReference type="EMBL" id="RXZ47480.1"/>
    </source>
</evidence>
<keyword evidence="3" id="KW-0813">Transport</keyword>